<organism evidence="4 5">
    <name type="scientific">Acetatifactor muris</name>
    <dbReference type="NCBI Taxonomy" id="879566"/>
    <lineage>
        <taxon>Bacteria</taxon>
        <taxon>Bacillati</taxon>
        <taxon>Bacillota</taxon>
        <taxon>Clostridia</taxon>
        <taxon>Lachnospirales</taxon>
        <taxon>Lachnospiraceae</taxon>
        <taxon>Acetatifactor</taxon>
    </lineage>
</organism>
<dbReference type="InterPro" id="IPR029050">
    <property type="entry name" value="Immunoprotect_excell_Ig-like"/>
</dbReference>
<evidence type="ECO:0000259" key="3">
    <source>
        <dbReference type="Pfam" id="PF11611"/>
    </source>
</evidence>
<dbReference type="Proteomes" id="UP000236311">
    <property type="component" value="Unassembled WGS sequence"/>
</dbReference>
<feature type="domain" description="DUF4352" evidence="3">
    <location>
        <begin position="41"/>
        <end position="156"/>
    </location>
</feature>
<dbReference type="AlphaFoldDB" id="A0A2K4ZEN6"/>
<proteinExistence type="predicted"/>
<keyword evidence="5" id="KW-1185">Reference proteome</keyword>
<dbReference type="Pfam" id="PF11611">
    <property type="entry name" value="DUF4352"/>
    <property type="match status" value="1"/>
</dbReference>
<protein>
    <submittedName>
        <fullName evidence="4">Telomeric repeat-binding factor 2</fullName>
    </submittedName>
</protein>
<gene>
    <name evidence="4" type="ORF">AMURIS_01640</name>
</gene>
<dbReference type="PROSITE" id="PS51257">
    <property type="entry name" value="PROKAR_LIPOPROTEIN"/>
    <property type="match status" value="1"/>
</dbReference>
<dbReference type="EMBL" id="OFSM01000007">
    <property type="protein sequence ID" value="SOY28925.1"/>
    <property type="molecule type" value="Genomic_DNA"/>
</dbReference>
<evidence type="ECO:0000256" key="2">
    <source>
        <dbReference type="SAM" id="SignalP"/>
    </source>
</evidence>
<dbReference type="InterPro" id="IPR029051">
    <property type="entry name" value="DUF4352"/>
</dbReference>
<dbReference type="OrthoDB" id="1650730at2"/>
<keyword evidence="1 2" id="KW-0732">Signal</keyword>
<dbReference type="Gene3D" id="2.60.40.1240">
    <property type="match status" value="1"/>
</dbReference>
<evidence type="ECO:0000313" key="5">
    <source>
        <dbReference type="Proteomes" id="UP000236311"/>
    </source>
</evidence>
<evidence type="ECO:0000256" key="1">
    <source>
        <dbReference type="ARBA" id="ARBA00022729"/>
    </source>
</evidence>
<feature type="chain" id="PRO_5038556441" evidence="2">
    <location>
        <begin position="20"/>
        <end position="172"/>
    </location>
</feature>
<name>A0A2K4ZEN6_9FIRM</name>
<evidence type="ECO:0000313" key="4">
    <source>
        <dbReference type="EMBL" id="SOY28925.1"/>
    </source>
</evidence>
<feature type="signal peptide" evidence="2">
    <location>
        <begin position="1"/>
        <end position="19"/>
    </location>
</feature>
<accession>A0A2K4ZEN6</accession>
<sequence length="172" mass="19131">MKKLVTSLLLVALMALTLAGCGGDDKKTGYPNEDGIAEGSLGDTMHNCFFDFTVKSAYLCKDFDEYTTDEGYLFLVAEITVKNTFGETLPMFDTDFVVEWDDSADYPCYFEDGIGGDVLPAEYELAKDESKSGLLLFAVPEDKKDFTFSYMEVFEDNTTGNTFNVSFTAEQK</sequence>
<dbReference type="RefSeq" id="WP_103238991.1">
    <property type="nucleotide sequence ID" value="NZ_JANJZD010000014.1"/>
</dbReference>
<reference evidence="4 5" key="1">
    <citation type="submission" date="2018-01" db="EMBL/GenBank/DDBJ databases">
        <authorList>
            <person name="Gaut B.S."/>
            <person name="Morton B.R."/>
            <person name="Clegg M.T."/>
            <person name="Duvall M.R."/>
        </authorList>
    </citation>
    <scope>NUCLEOTIDE SEQUENCE [LARGE SCALE GENOMIC DNA]</scope>
    <source>
        <strain evidence="4">GP69</strain>
    </source>
</reference>